<dbReference type="InterPro" id="IPR025508">
    <property type="entry name" value="DUF4395"/>
</dbReference>
<dbReference type="PROSITE" id="PS51354">
    <property type="entry name" value="GLUTAREDOXIN_2"/>
    <property type="match status" value="1"/>
</dbReference>
<keyword evidence="6" id="KW-1185">Reference proteome</keyword>
<keyword evidence="2" id="KW-1133">Transmembrane helix</keyword>
<protein>
    <recommendedName>
        <fullName evidence="7">Glutaredoxin domain-containing protein</fullName>
    </recommendedName>
</protein>
<dbReference type="Gene3D" id="3.40.30.10">
    <property type="entry name" value="Glutaredoxin"/>
    <property type="match status" value="1"/>
</dbReference>
<evidence type="ECO:0000313" key="6">
    <source>
        <dbReference type="Proteomes" id="UP001295423"/>
    </source>
</evidence>
<dbReference type="Pfam" id="PF00462">
    <property type="entry name" value="Glutaredoxin"/>
    <property type="match status" value="1"/>
</dbReference>
<organism evidence="5 6">
    <name type="scientific">Cylindrotheca closterium</name>
    <dbReference type="NCBI Taxonomy" id="2856"/>
    <lineage>
        <taxon>Eukaryota</taxon>
        <taxon>Sar</taxon>
        <taxon>Stramenopiles</taxon>
        <taxon>Ochrophyta</taxon>
        <taxon>Bacillariophyta</taxon>
        <taxon>Bacillariophyceae</taxon>
        <taxon>Bacillariophycidae</taxon>
        <taxon>Bacillariales</taxon>
        <taxon>Bacillariaceae</taxon>
        <taxon>Cylindrotheca</taxon>
    </lineage>
</organism>
<dbReference type="EMBL" id="CAKOGP040001803">
    <property type="protein sequence ID" value="CAJ1952180.1"/>
    <property type="molecule type" value="Genomic_DNA"/>
</dbReference>
<name>A0AAD2FSS0_9STRA</name>
<evidence type="ECO:0000256" key="2">
    <source>
        <dbReference type="SAM" id="Phobius"/>
    </source>
</evidence>
<feature type="transmembrane region" description="Helical" evidence="2">
    <location>
        <begin position="236"/>
        <end position="255"/>
    </location>
</feature>
<dbReference type="GO" id="GO:0015038">
    <property type="term" value="F:glutathione disulfide oxidoreductase activity"/>
    <property type="evidence" value="ECO:0007669"/>
    <property type="project" value="TreeGrafter"/>
</dbReference>
<dbReference type="AlphaFoldDB" id="A0AAD2FSS0"/>
<evidence type="ECO:0008006" key="7">
    <source>
        <dbReference type="Google" id="ProtNLM"/>
    </source>
</evidence>
<dbReference type="GO" id="GO:0005737">
    <property type="term" value="C:cytoplasm"/>
    <property type="evidence" value="ECO:0007669"/>
    <property type="project" value="TreeGrafter"/>
</dbReference>
<evidence type="ECO:0000259" key="3">
    <source>
        <dbReference type="Pfam" id="PF00462"/>
    </source>
</evidence>
<dbReference type="SUPFAM" id="SSF52833">
    <property type="entry name" value="Thioredoxin-like"/>
    <property type="match status" value="1"/>
</dbReference>
<evidence type="ECO:0000256" key="1">
    <source>
        <dbReference type="SAM" id="MobiDB-lite"/>
    </source>
</evidence>
<accession>A0AAD2FSS0</accession>
<evidence type="ECO:0000259" key="4">
    <source>
        <dbReference type="Pfam" id="PF14340"/>
    </source>
</evidence>
<feature type="region of interest" description="Disordered" evidence="1">
    <location>
        <begin position="1"/>
        <end position="78"/>
    </location>
</feature>
<reference evidence="5" key="1">
    <citation type="submission" date="2023-08" db="EMBL/GenBank/DDBJ databases">
        <authorList>
            <person name="Audoor S."/>
            <person name="Bilcke G."/>
        </authorList>
    </citation>
    <scope>NUCLEOTIDE SEQUENCE</scope>
</reference>
<comment type="caution">
    <text evidence="5">The sequence shown here is derived from an EMBL/GenBank/DDBJ whole genome shotgun (WGS) entry which is preliminary data.</text>
</comment>
<dbReference type="PANTHER" id="PTHR45694:SF3">
    <property type="entry name" value="PUTATIVE-RELATED"/>
    <property type="match status" value="1"/>
</dbReference>
<dbReference type="PANTHER" id="PTHR45694">
    <property type="entry name" value="GLUTAREDOXIN 2"/>
    <property type="match status" value="1"/>
</dbReference>
<feature type="domain" description="DUF4395" evidence="4">
    <location>
        <begin position="232"/>
        <end position="332"/>
    </location>
</feature>
<feature type="compositionally biased region" description="Basic and acidic residues" evidence="1">
    <location>
        <begin position="47"/>
        <end position="61"/>
    </location>
</feature>
<dbReference type="GO" id="GO:0034599">
    <property type="term" value="P:cellular response to oxidative stress"/>
    <property type="evidence" value="ECO:0007669"/>
    <property type="project" value="TreeGrafter"/>
</dbReference>
<keyword evidence="2" id="KW-0812">Transmembrane</keyword>
<evidence type="ECO:0000313" key="5">
    <source>
        <dbReference type="EMBL" id="CAJ1952180.1"/>
    </source>
</evidence>
<dbReference type="Proteomes" id="UP001295423">
    <property type="component" value="Unassembled WGS sequence"/>
</dbReference>
<gene>
    <name evidence="5" type="ORF">CYCCA115_LOCUS13421</name>
</gene>
<keyword evidence="2" id="KW-0472">Membrane</keyword>
<dbReference type="InterPro" id="IPR036249">
    <property type="entry name" value="Thioredoxin-like_sf"/>
</dbReference>
<feature type="transmembrane region" description="Helical" evidence="2">
    <location>
        <begin position="310"/>
        <end position="332"/>
    </location>
</feature>
<dbReference type="InterPro" id="IPR002109">
    <property type="entry name" value="Glutaredoxin"/>
</dbReference>
<dbReference type="Pfam" id="PF14340">
    <property type="entry name" value="DUF4395"/>
    <property type="match status" value="1"/>
</dbReference>
<sequence>MTPIRVDFTGAIQSVEIDETQDIEKGVIEVQDNNNSPPPENGYPELPDDRSHGEEKSRGSGDTDLDTSSNTSGHDRHIPLENTVAASDNAEVHVITDIDAYNGSTLGEKIDAMIASHPVVMINRTWCLFSVDAIDFLVQQLNVPVHSVEVDVHPQGKEILKYVTDKCSYHTTPLIFIRGEFLGGFSEVNALYAQGKLQDDYLIGLSQADRCEAFIANSDYEMSTYFWFPHKVDGNVVRLTGVLTFIASALCAILVHWEQFFWARYVAYAIAVDFVLRLLGGAKFSVFGRFAMLLALPLDPIPRMGRPKQFATCCGICFSGLGSLFFLLPFPYHDMVSSLVSSEGLPVVESDAARS</sequence>
<proteinExistence type="predicted"/>
<feature type="domain" description="Glutaredoxin" evidence="3">
    <location>
        <begin position="119"/>
        <end position="181"/>
    </location>
</feature>